<sequence length="308" mass="32622">MTEGTGWAVLVLPLALTAFALLALAADAAVGVRVAHARRSVAAAAADPWREVARLLVGQRRTTVAADGVLWRSGVVTVPLAALLAALVLPLGGFAAADPGVGIVWFNAMEILGWAALWTAGWGPNSPLSLIGGYRFVAQGMCYELPHMFALITAATGAGTLRVGGIVDAQAELWFVVWMPVAFVVYLISAAAMAFWGPFDAPLGRDLSGGVVAELSGVDRLVLLTGRWLLVVVAAGMAVPLFLGGGRGPLLPAWLWTLVKTALVLTFLLWSRRRFPTVRMERFTEVSWLVLLPLTILQALLVALVVLV</sequence>
<name>A0A1G9A4Q9_ACTMZ</name>
<feature type="transmembrane region" description="Helical" evidence="6">
    <location>
        <begin position="250"/>
        <end position="270"/>
    </location>
</feature>
<dbReference type="GO" id="GO:0005886">
    <property type="term" value="C:plasma membrane"/>
    <property type="evidence" value="ECO:0007669"/>
    <property type="project" value="UniProtKB-SubCell"/>
</dbReference>
<dbReference type="EMBL" id="FNFM01000005">
    <property type="protein sequence ID" value="SDK22306.1"/>
    <property type="molecule type" value="Genomic_DNA"/>
</dbReference>
<keyword evidence="5" id="KW-0520">NAD</keyword>
<feature type="transmembrane region" description="Helical" evidence="6">
    <location>
        <begin position="173"/>
        <end position="196"/>
    </location>
</feature>
<organism evidence="7 8">
    <name type="scientific">Actinopolyspora mzabensis</name>
    <dbReference type="NCBI Taxonomy" id="995066"/>
    <lineage>
        <taxon>Bacteria</taxon>
        <taxon>Bacillati</taxon>
        <taxon>Actinomycetota</taxon>
        <taxon>Actinomycetes</taxon>
        <taxon>Actinopolysporales</taxon>
        <taxon>Actinopolysporaceae</taxon>
        <taxon>Actinopolyspora</taxon>
    </lineage>
</organism>
<keyword evidence="3 6" id="KW-1133">Transmembrane helix</keyword>
<dbReference type="PANTHER" id="PTHR11432">
    <property type="entry name" value="NADH DEHYDROGENASE SUBUNIT 1"/>
    <property type="match status" value="1"/>
</dbReference>
<evidence type="ECO:0000256" key="6">
    <source>
        <dbReference type="SAM" id="Phobius"/>
    </source>
</evidence>
<keyword evidence="2 5" id="KW-0812">Transmembrane</keyword>
<keyword evidence="4 6" id="KW-0472">Membrane</keyword>
<dbReference type="GO" id="GO:0009060">
    <property type="term" value="P:aerobic respiration"/>
    <property type="evidence" value="ECO:0007669"/>
    <property type="project" value="TreeGrafter"/>
</dbReference>
<evidence type="ECO:0000256" key="4">
    <source>
        <dbReference type="ARBA" id="ARBA00023136"/>
    </source>
</evidence>
<comment type="similarity">
    <text evidence="5">Belongs to the complex I subunit 1 family.</text>
</comment>
<comment type="subcellular location">
    <subcellularLocation>
        <location evidence="5">Cell membrane</location>
        <topology evidence="5">Multi-pass membrane protein</topology>
    </subcellularLocation>
    <subcellularLocation>
        <location evidence="1">Membrane</location>
        <topology evidence="1">Multi-pass membrane protein</topology>
    </subcellularLocation>
</comment>
<dbReference type="GO" id="GO:0003954">
    <property type="term" value="F:NADH dehydrogenase activity"/>
    <property type="evidence" value="ECO:0007669"/>
    <property type="project" value="TreeGrafter"/>
</dbReference>
<feature type="transmembrane region" description="Helical" evidence="6">
    <location>
        <begin position="143"/>
        <end position="161"/>
    </location>
</feature>
<proteinExistence type="inferred from homology"/>
<dbReference type="Proteomes" id="UP000199213">
    <property type="component" value="Unassembled WGS sequence"/>
</dbReference>
<evidence type="ECO:0000313" key="8">
    <source>
        <dbReference type="Proteomes" id="UP000199213"/>
    </source>
</evidence>
<feature type="transmembrane region" description="Helical" evidence="6">
    <location>
        <begin position="221"/>
        <end position="243"/>
    </location>
</feature>
<dbReference type="PANTHER" id="PTHR11432:SF20">
    <property type="entry name" value="NADH-UBIQUINONE OXIDOREDUCTASE CHAIN 1"/>
    <property type="match status" value="1"/>
</dbReference>
<evidence type="ECO:0000256" key="2">
    <source>
        <dbReference type="ARBA" id="ARBA00022692"/>
    </source>
</evidence>
<dbReference type="OrthoDB" id="5185879at2"/>
<keyword evidence="8" id="KW-1185">Reference proteome</keyword>
<dbReference type="AlphaFoldDB" id="A0A1G9A4Q9"/>
<protein>
    <submittedName>
        <fullName evidence="7">NADH-quinone oxidoreductase subunit H</fullName>
    </submittedName>
</protein>
<gene>
    <name evidence="7" type="ORF">SAMN04487820_105313</name>
</gene>
<evidence type="ECO:0000313" key="7">
    <source>
        <dbReference type="EMBL" id="SDK22306.1"/>
    </source>
</evidence>
<feature type="transmembrane region" description="Helical" evidence="6">
    <location>
        <begin position="286"/>
        <end position="307"/>
    </location>
</feature>
<evidence type="ECO:0000256" key="1">
    <source>
        <dbReference type="ARBA" id="ARBA00004141"/>
    </source>
</evidence>
<dbReference type="Pfam" id="PF00146">
    <property type="entry name" value="NADHdh"/>
    <property type="match status" value="1"/>
</dbReference>
<dbReference type="RefSeq" id="WP_092627935.1">
    <property type="nucleotide sequence ID" value="NZ_FNFM01000005.1"/>
</dbReference>
<dbReference type="InterPro" id="IPR001694">
    <property type="entry name" value="NADH_UbQ_OxRdtase_su1/FPO"/>
</dbReference>
<evidence type="ECO:0000256" key="3">
    <source>
        <dbReference type="ARBA" id="ARBA00022989"/>
    </source>
</evidence>
<evidence type="ECO:0000256" key="5">
    <source>
        <dbReference type="RuleBase" id="RU000471"/>
    </source>
</evidence>
<feature type="transmembrane region" description="Helical" evidence="6">
    <location>
        <begin position="103"/>
        <end position="123"/>
    </location>
</feature>
<accession>A0A1G9A4Q9</accession>
<feature type="transmembrane region" description="Helical" evidence="6">
    <location>
        <begin position="68"/>
        <end position="91"/>
    </location>
</feature>
<reference evidence="8" key="1">
    <citation type="submission" date="2016-10" db="EMBL/GenBank/DDBJ databases">
        <authorList>
            <person name="Varghese N."/>
            <person name="Submissions S."/>
        </authorList>
    </citation>
    <scope>NUCLEOTIDE SEQUENCE [LARGE SCALE GENOMIC DNA]</scope>
    <source>
        <strain evidence="8">DSM 45460</strain>
    </source>
</reference>